<evidence type="ECO:0000256" key="1">
    <source>
        <dbReference type="SAM" id="SignalP"/>
    </source>
</evidence>
<organism evidence="2">
    <name type="scientific">Lepeophtheirus salmonis</name>
    <name type="common">Salmon louse</name>
    <name type="synonym">Caligus salmonis</name>
    <dbReference type="NCBI Taxonomy" id="72036"/>
    <lineage>
        <taxon>Eukaryota</taxon>
        <taxon>Metazoa</taxon>
        <taxon>Ecdysozoa</taxon>
        <taxon>Arthropoda</taxon>
        <taxon>Crustacea</taxon>
        <taxon>Multicrustacea</taxon>
        <taxon>Hexanauplia</taxon>
        <taxon>Copepoda</taxon>
        <taxon>Siphonostomatoida</taxon>
        <taxon>Caligidae</taxon>
        <taxon>Lepeophtheirus</taxon>
    </lineage>
</organism>
<feature type="signal peptide" evidence="1">
    <location>
        <begin position="1"/>
        <end position="17"/>
    </location>
</feature>
<dbReference type="EMBL" id="HACA01033036">
    <property type="protein sequence ID" value="CDW50397.1"/>
    <property type="molecule type" value="Transcribed_RNA"/>
</dbReference>
<dbReference type="AlphaFoldDB" id="A0A0K2VJP0"/>
<reference evidence="2" key="1">
    <citation type="submission" date="2014-05" db="EMBL/GenBank/DDBJ databases">
        <authorList>
            <person name="Chronopoulou M."/>
        </authorList>
    </citation>
    <scope>NUCLEOTIDE SEQUENCE</scope>
    <source>
        <tissue evidence="2">Whole organism</tissue>
    </source>
</reference>
<proteinExistence type="predicted"/>
<name>A0A0K2VJP0_LEPSM</name>
<evidence type="ECO:0000313" key="2">
    <source>
        <dbReference type="EMBL" id="CDW50397.1"/>
    </source>
</evidence>
<protein>
    <submittedName>
        <fullName evidence="2">Uncharacterized protein</fullName>
    </submittedName>
</protein>
<feature type="chain" id="PRO_5005489535" evidence="1">
    <location>
        <begin position="18"/>
        <end position="59"/>
    </location>
</feature>
<keyword evidence="1" id="KW-0732">Signal</keyword>
<sequence length="59" mass="6625">MALATVLLLLDFLRASATIEMPGFTLMEFWNPARKWGMGKLLTHLESLENVIDCAPSIF</sequence>
<accession>A0A0K2VJP0</accession>